<keyword evidence="11" id="KW-1185">Reference proteome</keyword>
<dbReference type="GO" id="GO:0006611">
    <property type="term" value="P:protein export from nucleus"/>
    <property type="evidence" value="ECO:0007669"/>
    <property type="project" value="InterPro"/>
</dbReference>
<evidence type="ECO:0000256" key="2">
    <source>
        <dbReference type="ARBA" id="ARBA00009466"/>
    </source>
</evidence>
<dbReference type="Pfam" id="PF08767">
    <property type="entry name" value="CRM1_C"/>
    <property type="match status" value="1"/>
</dbReference>
<dbReference type="Gene3D" id="1.25.10.10">
    <property type="entry name" value="Leucine-rich Repeat Variant"/>
    <property type="match status" value="1"/>
</dbReference>
<dbReference type="SUPFAM" id="SSF48371">
    <property type="entry name" value="ARM repeat"/>
    <property type="match status" value="1"/>
</dbReference>
<dbReference type="GO" id="GO:0031267">
    <property type="term" value="F:small GTPase binding"/>
    <property type="evidence" value="ECO:0007669"/>
    <property type="project" value="InterPro"/>
</dbReference>
<dbReference type="EMBL" id="AJWJ01000172">
    <property type="protein sequence ID" value="KAF2073970.1"/>
    <property type="molecule type" value="Genomic_DNA"/>
</dbReference>
<dbReference type="InterPro" id="IPR041123">
    <property type="entry name" value="CRM1_repeat"/>
</dbReference>
<dbReference type="InterPro" id="IPR016024">
    <property type="entry name" value="ARM-type_fold"/>
</dbReference>
<proteinExistence type="inferred from homology"/>
<evidence type="ECO:0000256" key="4">
    <source>
        <dbReference type="ARBA" id="ARBA00022816"/>
    </source>
</evidence>
<sequence length="1053" mass="121444">MDKILNFNEPLDINCLDSVVRVLYDPKTTALDRQQAQKLLGQFQEHPDAWLRADSILEHSKETQAKFFALVILESLIKYRWKSLPREQCDGIKNYIVGLIIRLSSDAQTYARERVLLNKLDIIFVQILKQEWPHNWSSFIPEIVSSSKTNETLCENNMVILKTLSEEIFNFSEEQMTQAKIQSLKITFEREFSLINELCQYILENATKPSLIKSTLETLQRFLNWIPLHYIIEASSGVAQPSKLVQLLIFKYLPEPSFRTATLKCLAEIGSLNLSPQYDNFFVVIIDSFMIKIKQFKPDPKKIPEDYEDGDQGEHNFIQAVTIFLTSFFKSHLKLMENSRNIPYLTLAHELLVNISNVDELEIFKVCLEYWNFLSSNLYSDIGTYTSALMTSPPRLALYKSILSQVRIVLIEHMAKPEEVIVVEDESGNIVRELTKDTDSLTLYESMRSTLIFLTHLDSANTTEIMKNKLNLLVSGKEWSFAKLNTLCWAIGSISGAQSKSEEKSFLVNVIKDLLELCQVKKGKDNKAVVASDIMYIVGQYPRFLKDHWKFLKTVVNKLFEFMHEPHPGVQDMACDTFLKISKQCKRMFVIVQVEESQPFINELLTNLPVTIADLETNQIHIFYEAVGFMISSTPDPNLREKLITKFMELPNQSWVQIMSKASHNPETLYNLDVIRDILNLIKTNNRAATSLGNFYMSQISKIYLDLLNIYRAYSDYITKNPQIHTHTIGLRSRSVKKETLKLLETFIEKSQEQSMIYTNFIPPLLEAVLGDYKTNIPETRDPEVLSLMTVIITSLQQHVYPEVPKILEAVFETTLGMITKNFEDFPYHRINFFNLIRAINSHAFTVFYQLSSQQFKLLIDCVVWAFKHTERNISETGLHILKELIENVSKDQNVSNTFFKTYLVPLLNDILYILTDSFHKTGFPLQCDIMRMMFQVVENGMIKVPLSDQQQGSNSDYIKGVVADYLTASPNVSRPQIEAVVQRLFSLINVPNNDFKVAIRDFLIQLKEFQSSDNQELFSEERQAEKDETLKKAQAIPGMVRPNDIPEEMSDL</sequence>
<dbReference type="GO" id="GO:0000056">
    <property type="term" value="P:ribosomal small subunit export from nucleus"/>
    <property type="evidence" value="ECO:0007669"/>
    <property type="project" value="TreeGrafter"/>
</dbReference>
<evidence type="ECO:0000256" key="7">
    <source>
        <dbReference type="ARBA" id="ARBA00073514"/>
    </source>
</evidence>
<keyword evidence="4" id="KW-0509">mRNA transport</keyword>
<evidence type="ECO:0000259" key="9">
    <source>
        <dbReference type="PROSITE" id="PS50166"/>
    </source>
</evidence>
<accession>A0A8J4PVH1</accession>
<dbReference type="PANTHER" id="PTHR11223">
    <property type="entry name" value="EXPORTIN 1/5"/>
    <property type="match status" value="1"/>
</dbReference>
<keyword evidence="5" id="KW-0653">Protein transport</keyword>
<feature type="compositionally biased region" description="Basic and acidic residues" evidence="8">
    <location>
        <begin position="1020"/>
        <end position="1032"/>
    </location>
</feature>
<dbReference type="InterPro" id="IPR041235">
    <property type="entry name" value="Exp1_repeat_2"/>
</dbReference>
<reference evidence="10" key="1">
    <citation type="submission" date="2020-01" db="EMBL/GenBank/DDBJ databases">
        <title>Development of genomics and gene disruption for Polysphondylium violaceum indicates a role for the polyketide synthase stlB in stalk morphogenesis.</title>
        <authorList>
            <person name="Narita B."/>
            <person name="Kawabe Y."/>
            <person name="Kin K."/>
            <person name="Saito T."/>
            <person name="Gibbs R."/>
            <person name="Kuspa A."/>
            <person name="Muzny D."/>
            <person name="Queller D."/>
            <person name="Richards S."/>
            <person name="Strassman J."/>
            <person name="Sucgang R."/>
            <person name="Worley K."/>
            <person name="Schaap P."/>
        </authorList>
    </citation>
    <scope>NUCLEOTIDE SEQUENCE</scope>
    <source>
        <strain evidence="10">QSvi11</strain>
    </source>
</reference>
<dbReference type="SMART" id="SM00913">
    <property type="entry name" value="IBN_N"/>
    <property type="match status" value="1"/>
</dbReference>
<dbReference type="InterPro" id="IPR001494">
    <property type="entry name" value="Importin-beta_N"/>
</dbReference>
<dbReference type="Pfam" id="PF08389">
    <property type="entry name" value="Xpo1"/>
    <property type="match status" value="1"/>
</dbReference>
<gene>
    <name evidence="10" type="ORF">CYY_004715</name>
</gene>
<evidence type="ECO:0000313" key="11">
    <source>
        <dbReference type="Proteomes" id="UP000695562"/>
    </source>
</evidence>
<dbReference type="FunFam" id="1.25.10.10:FF:001255">
    <property type="entry name" value="Exportin 1"/>
    <property type="match status" value="1"/>
</dbReference>
<dbReference type="GO" id="GO:0005049">
    <property type="term" value="F:nuclear export signal receptor activity"/>
    <property type="evidence" value="ECO:0007669"/>
    <property type="project" value="InterPro"/>
</dbReference>
<comment type="caution">
    <text evidence="10">The sequence shown here is derived from an EMBL/GenBank/DDBJ whole genome shotgun (WGS) entry which is preliminary data.</text>
</comment>
<dbReference type="OrthoDB" id="27218at2759"/>
<evidence type="ECO:0000256" key="1">
    <source>
        <dbReference type="ARBA" id="ARBA00004123"/>
    </source>
</evidence>
<keyword evidence="6" id="KW-0539">Nucleus</keyword>
<dbReference type="Pfam" id="PF18777">
    <property type="entry name" value="CRM1_repeat"/>
    <property type="match status" value="1"/>
</dbReference>
<dbReference type="InterPro" id="IPR013598">
    <property type="entry name" value="Exportin-1/Importin-b-like"/>
</dbReference>
<organism evidence="10 11">
    <name type="scientific">Polysphondylium violaceum</name>
    <dbReference type="NCBI Taxonomy" id="133409"/>
    <lineage>
        <taxon>Eukaryota</taxon>
        <taxon>Amoebozoa</taxon>
        <taxon>Evosea</taxon>
        <taxon>Eumycetozoa</taxon>
        <taxon>Dictyostelia</taxon>
        <taxon>Dictyosteliales</taxon>
        <taxon>Dictyosteliaceae</taxon>
        <taxon>Polysphondylium</taxon>
    </lineage>
</organism>
<dbReference type="Pfam" id="PF18784">
    <property type="entry name" value="CRM1_repeat_2"/>
    <property type="match status" value="1"/>
</dbReference>
<evidence type="ECO:0000256" key="8">
    <source>
        <dbReference type="SAM" id="MobiDB-lite"/>
    </source>
</evidence>
<dbReference type="PROSITE" id="PS50166">
    <property type="entry name" value="IMPORTIN_B_NT"/>
    <property type="match status" value="1"/>
</dbReference>
<dbReference type="InterPro" id="IPR014877">
    <property type="entry name" value="XPO1_C_dom"/>
</dbReference>
<dbReference type="GO" id="GO:0051028">
    <property type="term" value="P:mRNA transport"/>
    <property type="evidence" value="ECO:0007669"/>
    <property type="project" value="UniProtKB-KW"/>
</dbReference>
<keyword evidence="3" id="KW-0813">Transport</keyword>
<dbReference type="Proteomes" id="UP000695562">
    <property type="component" value="Unassembled WGS sequence"/>
</dbReference>
<dbReference type="InterPro" id="IPR011989">
    <property type="entry name" value="ARM-like"/>
</dbReference>
<dbReference type="PANTHER" id="PTHR11223:SF2">
    <property type="entry name" value="EXPORTIN-1"/>
    <property type="match status" value="1"/>
</dbReference>
<protein>
    <recommendedName>
        <fullName evidence="7">Exportin-1</fullName>
    </recommendedName>
</protein>
<dbReference type="GO" id="GO:0000055">
    <property type="term" value="P:ribosomal large subunit export from nucleus"/>
    <property type="evidence" value="ECO:0007669"/>
    <property type="project" value="TreeGrafter"/>
</dbReference>
<dbReference type="GO" id="GO:0005634">
    <property type="term" value="C:nucleus"/>
    <property type="evidence" value="ECO:0007669"/>
    <property type="project" value="UniProtKB-SubCell"/>
</dbReference>
<evidence type="ECO:0000313" key="10">
    <source>
        <dbReference type="EMBL" id="KAF2073970.1"/>
    </source>
</evidence>
<evidence type="ECO:0000256" key="5">
    <source>
        <dbReference type="ARBA" id="ARBA00022927"/>
    </source>
</evidence>
<dbReference type="GO" id="GO:0005737">
    <property type="term" value="C:cytoplasm"/>
    <property type="evidence" value="ECO:0007669"/>
    <property type="project" value="TreeGrafter"/>
</dbReference>
<feature type="domain" description="Importin N-terminal" evidence="9">
    <location>
        <begin position="36"/>
        <end position="102"/>
    </location>
</feature>
<feature type="region of interest" description="Disordered" evidence="8">
    <location>
        <begin position="1018"/>
        <end position="1053"/>
    </location>
</feature>
<dbReference type="Pfam" id="PF18787">
    <property type="entry name" value="CRM1_repeat_3"/>
    <property type="match status" value="1"/>
</dbReference>
<dbReference type="InterPro" id="IPR045065">
    <property type="entry name" value="XPO1/5"/>
</dbReference>
<comment type="similarity">
    <text evidence="2">Belongs to the exportin family.</text>
</comment>
<name>A0A8J4PVH1_9MYCE</name>
<dbReference type="InterPro" id="IPR040485">
    <property type="entry name" value="XPO1_repeat_3"/>
</dbReference>
<comment type="subcellular location">
    <subcellularLocation>
        <location evidence="1">Nucleus</location>
    </subcellularLocation>
</comment>
<dbReference type="Pfam" id="PF03810">
    <property type="entry name" value="IBN_N"/>
    <property type="match status" value="1"/>
</dbReference>
<dbReference type="AlphaFoldDB" id="A0A8J4PVH1"/>
<dbReference type="SMART" id="SM01102">
    <property type="entry name" value="CRM1_C"/>
    <property type="match status" value="1"/>
</dbReference>
<evidence type="ECO:0000256" key="6">
    <source>
        <dbReference type="ARBA" id="ARBA00023242"/>
    </source>
</evidence>
<evidence type="ECO:0000256" key="3">
    <source>
        <dbReference type="ARBA" id="ARBA00022448"/>
    </source>
</evidence>